<reference evidence="1 2" key="1">
    <citation type="submission" date="2017-06" db="EMBL/GenBank/DDBJ databases">
        <authorList>
            <person name="Swanenburg J."/>
            <person name="Kort R."/>
        </authorList>
    </citation>
    <scope>NUCLEOTIDE SEQUENCE [LARGE SCALE GENOMIC DNA]</scope>
    <source>
        <strain evidence="1 2">RL05</strain>
    </source>
</reference>
<name>A0A4R6CQX0_9LACO</name>
<organism evidence="1 2">
    <name type="scientific">Lactobacillus crispatus</name>
    <dbReference type="NCBI Taxonomy" id="47770"/>
    <lineage>
        <taxon>Bacteria</taxon>
        <taxon>Bacillati</taxon>
        <taxon>Bacillota</taxon>
        <taxon>Bacilli</taxon>
        <taxon>Lactobacillales</taxon>
        <taxon>Lactobacillaceae</taxon>
        <taxon>Lactobacillus</taxon>
    </lineage>
</organism>
<comment type="caution">
    <text evidence="1">The sequence shown here is derived from an EMBL/GenBank/DDBJ whole genome shotgun (WGS) entry which is preliminary data.</text>
</comment>
<proteinExistence type="predicted"/>
<gene>
    <name evidence="1" type="ORF">CEE75_10770</name>
</gene>
<sequence length="201" mass="23404">MLTKKILKGVCKDNLQINVDHTQKKVYKVDLDVMLKNHDYSLSNAQNWKGKVLKERRYIEKSYDYFDPKLEEGAGPFGAKRMEKRIVELYYEGRMKEMLDKALKKANSYCQSNGSSLEQKHVDVPSKKISVCLFQDGDCFYVNADPQKREFGYSVEHADGSNEKITDYNRFYQKIYQKLANGAFLFNEKKPEATNSSMDLF</sequence>
<protein>
    <submittedName>
        <fullName evidence="1">Uncharacterized protein</fullName>
    </submittedName>
</protein>
<dbReference type="Proteomes" id="UP000295195">
    <property type="component" value="Unassembled WGS sequence"/>
</dbReference>
<dbReference type="EMBL" id="NKLP01000199">
    <property type="protein sequence ID" value="TDN29459.1"/>
    <property type="molecule type" value="Genomic_DNA"/>
</dbReference>
<dbReference type="RefSeq" id="WP_005730025.1">
    <property type="nucleotide sequence ID" value="NZ_JABERQ010000039.1"/>
</dbReference>
<evidence type="ECO:0000313" key="1">
    <source>
        <dbReference type="EMBL" id="TDN29459.1"/>
    </source>
</evidence>
<accession>A0A4R6CQX0</accession>
<dbReference type="AlphaFoldDB" id="A0A4R6CQX0"/>
<evidence type="ECO:0000313" key="2">
    <source>
        <dbReference type="Proteomes" id="UP000295195"/>
    </source>
</evidence>